<proteinExistence type="predicted"/>
<evidence type="ECO:0000313" key="1">
    <source>
        <dbReference type="EMBL" id="KAK3706654.1"/>
    </source>
</evidence>
<name>A0ACC3N051_9PEZI</name>
<organism evidence="1 2">
    <name type="scientific">Vermiconidia calcicola</name>
    <dbReference type="NCBI Taxonomy" id="1690605"/>
    <lineage>
        <taxon>Eukaryota</taxon>
        <taxon>Fungi</taxon>
        <taxon>Dikarya</taxon>
        <taxon>Ascomycota</taxon>
        <taxon>Pezizomycotina</taxon>
        <taxon>Dothideomycetes</taxon>
        <taxon>Dothideomycetidae</taxon>
        <taxon>Mycosphaerellales</taxon>
        <taxon>Extremaceae</taxon>
        <taxon>Vermiconidia</taxon>
    </lineage>
</organism>
<keyword evidence="1" id="KW-0378">Hydrolase</keyword>
<reference evidence="1" key="1">
    <citation type="submission" date="2023-07" db="EMBL/GenBank/DDBJ databases">
        <title>Black Yeasts Isolated from many extreme environments.</title>
        <authorList>
            <person name="Coleine C."/>
            <person name="Stajich J.E."/>
            <person name="Selbmann L."/>
        </authorList>
    </citation>
    <scope>NUCLEOTIDE SEQUENCE</scope>
    <source>
        <strain evidence="1">CCFEE 5714</strain>
    </source>
</reference>
<dbReference type="Proteomes" id="UP001281147">
    <property type="component" value="Unassembled WGS sequence"/>
</dbReference>
<comment type="caution">
    <text evidence="1">The sequence shown here is derived from an EMBL/GenBank/DDBJ whole genome shotgun (WGS) entry which is preliminary data.</text>
</comment>
<accession>A0ACC3N051</accession>
<sequence>MAEVQVKVKHQGKVYEVTVNTESTGEELKYQLYSLTNVEPENQKILAKKLIKDDTALSSLGLKSGNTITLIGNPAADLVFEAPKERTKFREDMTEAELAQQEDAIPAGLQNTGNTCYANATLQTLRSIPELQQELQRYTASAPSAGGSSSSSLFSAEQLAQHGIGGLGSGSDLTSALRDLYQQMSGTQQGFPPIMFLTTLRQQFPQFAERAKSGHGYAQQDAEEVWSQLIHVLQGSLKSSDDNQDGPKSWIDKYMGGAFEVKTTCDDAPEEEATVNNETFTDLKCNIASDTNHLREGIKIALDEKIEKNSPSLGREATYSRTSRIARLPKYLPIHLIRFFWRKDTKKKAKILRKVTFQHEIDLSEFCTDELRKKIVPVRDQVREVRKEEEDVERAKKRQKRMRKEMEESVNGESSVRNDEPLQKKKDKEKERELKAKGPASEGELDGEKKAAGGTQDTEMGGTETFKTDEEIEKERAEQILAAKKELLSLVHEDLKKDATAGQTGLYELRGVVTHQGSSADSGHYTAYVKKTAPAGKAEDGKWWWFNDEKVQEVESEKIETLAGGGETHSALILLYRAVELPEVKES</sequence>
<dbReference type="EMBL" id="JAUTXU010000118">
    <property type="protein sequence ID" value="KAK3706654.1"/>
    <property type="molecule type" value="Genomic_DNA"/>
</dbReference>
<dbReference type="EC" id="3.4.19.12" evidence="1"/>
<keyword evidence="2" id="KW-1185">Reference proteome</keyword>
<gene>
    <name evidence="1" type="primary">UBP6_2</name>
    <name evidence="1" type="ORF">LTR37_012663</name>
</gene>
<evidence type="ECO:0000313" key="2">
    <source>
        <dbReference type="Proteomes" id="UP001281147"/>
    </source>
</evidence>
<protein>
    <submittedName>
        <fullName evidence="1">Deubiquitinating enzyme</fullName>
        <ecNumber evidence="1">3.4.19.12</ecNumber>
    </submittedName>
</protein>